<proteinExistence type="predicted"/>
<dbReference type="Proteomes" id="UP001621964">
    <property type="component" value="Unassembled WGS sequence"/>
</dbReference>
<accession>A0ABW8Q5D3</accession>
<comment type="caution">
    <text evidence="1">The sequence shown here is derived from an EMBL/GenBank/DDBJ whole genome shotgun (WGS) entry which is preliminary data.</text>
</comment>
<evidence type="ECO:0000313" key="2">
    <source>
        <dbReference type="Proteomes" id="UP001621964"/>
    </source>
</evidence>
<keyword evidence="2" id="KW-1185">Reference proteome</keyword>
<organism evidence="1 2">
    <name type="scientific">Neisseria oralis</name>
    <dbReference type="NCBI Taxonomy" id="1107316"/>
    <lineage>
        <taxon>Bacteria</taxon>
        <taxon>Pseudomonadati</taxon>
        <taxon>Pseudomonadota</taxon>
        <taxon>Betaproteobacteria</taxon>
        <taxon>Neisseriales</taxon>
        <taxon>Neisseriaceae</taxon>
        <taxon>Neisseria</taxon>
    </lineage>
</organism>
<reference evidence="1 2" key="1">
    <citation type="submission" date="2024-11" db="EMBL/GenBank/DDBJ databases">
        <authorList>
            <person name="Mikucki A.G."/>
            <person name="Kahler C.M."/>
        </authorList>
    </citation>
    <scope>NUCLEOTIDE SEQUENCE [LARGE SCALE GENOMIC DNA]</scope>
    <source>
        <strain evidence="1 2">EXNM717</strain>
    </source>
</reference>
<protein>
    <submittedName>
        <fullName evidence="1">Uncharacterized protein</fullName>
    </submittedName>
</protein>
<name>A0ABW8Q5D3_9NEIS</name>
<sequence length="63" mass="6784">MKELNTSEQHYISGGGVVFFRDADDGSVVGEPDKRDLAAGRVRLSTPTGGSNVTALAFKHTRY</sequence>
<dbReference type="EMBL" id="JBJGEB010000006">
    <property type="protein sequence ID" value="MFK7642280.1"/>
    <property type="molecule type" value="Genomic_DNA"/>
</dbReference>
<evidence type="ECO:0000313" key="1">
    <source>
        <dbReference type="EMBL" id="MFK7642280.1"/>
    </source>
</evidence>
<gene>
    <name evidence="1" type="ORF">ACI43T_07175</name>
</gene>
<dbReference type="RefSeq" id="WP_405386171.1">
    <property type="nucleotide sequence ID" value="NZ_JBJGEB010000006.1"/>
</dbReference>